<dbReference type="Proteomes" id="UP000664940">
    <property type="component" value="Unassembled WGS sequence"/>
</dbReference>
<dbReference type="Gene3D" id="1.20.930.20">
    <property type="entry name" value="Adaptor protein Cbl, N-terminal domain"/>
    <property type="match status" value="1"/>
</dbReference>
<dbReference type="Pfam" id="PF07714">
    <property type="entry name" value="PK_Tyr_Ser-Thr"/>
    <property type="match status" value="1"/>
</dbReference>
<gene>
    <name evidence="5" type="ORF">HJG60_013044</name>
</gene>
<evidence type="ECO:0000256" key="2">
    <source>
        <dbReference type="ARBA" id="ARBA00022840"/>
    </source>
</evidence>
<keyword evidence="1" id="KW-0547">Nucleotide-binding</keyword>
<keyword evidence="3" id="KW-0175">Coiled coil</keyword>
<keyword evidence="5" id="KW-0808">Transferase</keyword>
<proteinExistence type="predicted"/>
<dbReference type="InterPro" id="IPR000719">
    <property type="entry name" value="Prot_kinase_dom"/>
</dbReference>
<evidence type="ECO:0000259" key="4">
    <source>
        <dbReference type="PROSITE" id="PS50011"/>
    </source>
</evidence>
<dbReference type="PROSITE" id="PS50011">
    <property type="entry name" value="PROTEIN_KINASE_DOM"/>
    <property type="match status" value="1"/>
</dbReference>
<dbReference type="CDD" id="cd21037">
    <property type="entry name" value="MLKL_NTD"/>
    <property type="match status" value="1"/>
</dbReference>
<dbReference type="InterPro" id="IPR036537">
    <property type="entry name" value="Adaptor_Cbl_N_dom_sf"/>
</dbReference>
<dbReference type="GO" id="GO:0097527">
    <property type="term" value="P:necroptotic signaling pathway"/>
    <property type="evidence" value="ECO:0007669"/>
    <property type="project" value="TreeGrafter"/>
</dbReference>
<feature type="domain" description="Protein kinase" evidence="4">
    <location>
        <begin position="207"/>
        <end position="474"/>
    </location>
</feature>
<dbReference type="Pfam" id="PF22215">
    <property type="entry name" value="MLKL_N"/>
    <property type="match status" value="1"/>
</dbReference>
<protein>
    <submittedName>
        <fullName evidence="5">Mixed lineage kinase domain like pseudokinase</fullName>
    </submittedName>
</protein>
<evidence type="ECO:0000313" key="6">
    <source>
        <dbReference type="Proteomes" id="UP000664940"/>
    </source>
</evidence>
<dbReference type="InterPro" id="IPR059179">
    <property type="entry name" value="MLKL-like_MCAfunc"/>
</dbReference>
<dbReference type="GO" id="GO:0007166">
    <property type="term" value="P:cell surface receptor signaling pathway"/>
    <property type="evidence" value="ECO:0007669"/>
    <property type="project" value="InterPro"/>
</dbReference>
<keyword evidence="2" id="KW-0067">ATP-binding</keyword>
<evidence type="ECO:0000256" key="3">
    <source>
        <dbReference type="SAM" id="Coils"/>
    </source>
</evidence>
<accession>A0A834DFE0</accession>
<dbReference type="GO" id="GO:0004672">
    <property type="term" value="F:protein kinase activity"/>
    <property type="evidence" value="ECO:0007669"/>
    <property type="project" value="InterPro"/>
</dbReference>
<evidence type="ECO:0000313" key="5">
    <source>
        <dbReference type="EMBL" id="KAF6078666.1"/>
    </source>
</evidence>
<name>A0A834DFE0_9CHIR</name>
<feature type="coiled-coil region" evidence="3">
    <location>
        <begin position="28"/>
        <end position="80"/>
    </location>
</feature>
<dbReference type="AlphaFoldDB" id="A0A834DFE0"/>
<dbReference type="GO" id="GO:0005524">
    <property type="term" value="F:ATP binding"/>
    <property type="evidence" value="ECO:0007669"/>
    <property type="project" value="UniProtKB-KW"/>
</dbReference>
<dbReference type="InterPro" id="IPR054000">
    <property type="entry name" value="MLKL_N"/>
</dbReference>
<dbReference type="FunFam" id="3.30.200.20:FF:000437">
    <property type="entry name" value="Mixed lineage kinase domain-like pseudokinase"/>
    <property type="match status" value="1"/>
</dbReference>
<organism evidence="5 6">
    <name type="scientific">Phyllostomus discolor</name>
    <name type="common">pale spear-nosed bat</name>
    <dbReference type="NCBI Taxonomy" id="89673"/>
    <lineage>
        <taxon>Eukaryota</taxon>
        <taxon>Metazoa</taxon>
        <taxon>Chordata</taxon>
        <taxon>Craniata</taxon>
        <taxon>Vertebrata</taxon>
        <taxon>Euteleostomi</taxon>
        <taxon>Mammalia</taxon>
        <taxon>Eutheria</taxon>
        <taxon>Laurasiatheria</taxon>
        <taxon>Chiroptera</taxon>
        <taxon>Yangochiroptera</taxon>
        <taxon>Phyllostomidae</taxon>
        <taxon>Phyllostominae</taxon>
        <taxon>Phyllostomus</taxon>
    </lineage>
</organism>
<keyword evidence="5" id="KW-0418">Kinase</keyword>
<comment type="caution">
    <text evidence="5">The sequence shown here is derived from an EMBL/GenBank/DDBJ whole genome shotgun (WGS) entry which is preliminary data.</text>
</comment>
<dbReference type="PANTHER" id="PTHR44329:SF298">
    <property type="entry name" value="MIXED LINEAGE KINASE DOMAIN-LIKE PROTEIN"/>
    <property type="match status" value="1"/>
</dbReference>
<dbReference type="EMBL" id="JABVXQ010000014">
    <property type="protein sequence ID" value="KAF6078666.1"/>
    <property type="molecule type" value="Genomic_DNA"/>
</dbReference>
<evidence type="ECO:0000256" key="1">
    <source>
        <dbReference type="ARBA" id="ARBA00022741"/>
    </source>
</evidence>
<dbReference type="FunFam" id="1.10.510.10:FF:000663">
    <property type="entry name" value="Mixed lineage kinase domain-like pseudokinase"/>
    <property type="match status" value="1"/>
</dbReference>
<reference evidence="5 6" key="1">
    <citation type="journal article" date="2020" name="Nature">
        <title>Six reference-quality genomes reveal evolution of bat adaptations.</title>
        <authorList>
            <person name="Jebb D."/>
            <person name="Huang Z."/>
            <person name="Pippel M."/>
            <person name="Hughes G.M."/>
            <person name="Lavrichenko K."/>
            <person name="Devanna P."/>
            <person name="Winkler S."/>
            <person name="Jermiin L.S."/>
            <person name="Skirmuntt E.C."/>
            <person name="Katzourakis A."/>
            <person name="Burkitt-Gray L."/>
            <person name="Ray D.A."/>
            <person name="Sullivan K.A.M."/>
            <person name="Roscito J.G."/>
            <person name="Kirilenko B.M."/>
            <person name="Davalos L.M."/>
            <person name="Corthals A.P."/>
            <person name="Power M.L."/>
            <person name="Jones G."/>
            <person name="Ransome R.D."/>
            <person name="Dechmann D.K.N."/>
            <person name="Locatelli A.G."/>
            <person name="Puechmaille S.J."/>
            <person name="Fedrigo O."/>
            <person name="Jarvis E.D."/>
            <person name="Hiller M."/>
            <person name="Vernes S.C."/>
            <person name="Myers E.W."/>
            <person name="Teeling E.C."/>
        </authorList>
    </citation>
    <scope>NUCLEOTIDE SEQUENCE [LARGE SCALE GENOMIC DNA]</scope>
    <source>
        <strain evidence="5">Bat1K_MPI-CBG_1</strain>
    </source>
</reference>
<dbReference type="InterPro" id="IPR051681">
    <property type="entry name" value="Ser/Thr_Kinases-Pseudokinases"/>
</dbReference>
<dbReference type="InterPro" id="IPR011009">
    <property type="entry name" value="Kinase-like_dom_sf"/>
</dbReference>
<sequence>MDKLGAVISLGQYVYNQCETMQHCKGQCQRLKNRIQGLLQPLQELQDRDRNLPDVITTALNKFQAVLETAKKQIDNFSSKPNVLKFVTARKDKVLFKDINKELSDVHEELSLGLQVHQLGPTLSISQGASWEQEDKQDAEEDWRVLQNLSGTERIEASMKKLEIDVDKIFENKKKELMESIRHYLQKFVEKIPEYQTKEIKKEEISELDEIPLRENEFSKVFKGKYYQSSVAIKVFKNVQARDIGAVRDTFNNEIRTMQKFDSPNILRIFGICIDETVTPPQFSIVMEYCELGTLRELLDQEKDLSFAKRIVLIVGAARGLYRLHYSKTPQLHRSINSTNFLVTSSYQVKLSGFELSKTKTSISRATKRKEAERINSSAYVSPEMLENVYSKYDIKAEIYSFGIVLWEIVTGKIPFEGCDSKKIYQQVAVDQNQESLGEECPSELQEIINDCRAYEPSRRPCVSEILEKLSNFYKTED</sequence>
<dbReference type="Gene3D" id="1.10.510.10">
    <property type="entry name" value="Transferase(Phosphotransferase) domain 1"/>
    <property type="match status" value="1"/>
</dbReference>
<dbReference type="InterPro" id="IPR001245">
    <property type="entry name" value="Ser-Thr/Tyr_kinase_cat_dom"/>
</dbReference>
<dbReference type="SUPFAM" id="SSF56112">
    <property type="entry name" value="Protein kinase-like (PK-like)"/>
    <property type="match status" value="1"/>
</dbReference>
<dbReference type="Gene3D" id="3.30.200.20">
    <property type="entry name" value="Phosphorylase Kinase, domain 1"/>
    <property type="match status" value="1"/>
</dbReference>
<dbReference type="PANTHER" id="PTHR44329">
    <property type="entry name" value="SERINE/THREONINE-PROTEIN KINASE TNNI3K-RELATED"/>
    <property type="match status" value="1"/>
</dbReference>